<evidence type="ECO:0000256" key="1">
    <source>
        <dbReference type="SAM" id="MobiDB-lite"/>
    </source>
</evidence>
<keyword evidence="3" id="KW-1185">Reference proteome</keyword>
<comment type="caution">
    <text evidence="2">The sequence shown here is derived from an EMBL/GenBank/DDBJ whole genome shotgun (WGS) entry which is preliminary data.</text>
</comment>
<reference evidence="2 3" key="1">
    <citation type="submission" date="2013-04" db="EMBL/GenBank/DDBJ databases">
        <title>Hyphomonas hirschiana VP5 Genome Sequencing.</title>
        <authorList>
            <person name="Lai Q."/>
            <person name="Shao Z."/>
        </authorList>
    </citation>
    <scope>NUCLEOTIDE SEQUENCE [LARGE SCALE GENOMIC DNA]</scope>
    <source>
        <strain evidence="2 3">VP5</strain>
    </source>
</reference>
<organism evidence="2 3">
    <name type="scientific">Hyphomonas hirschiana VP5</name>
    <dbReference type="NCBI Taxonomy" id="1280951"/>
    <lineage>
        <taxon>Bacteria</taxon>
        <taxon>Pseudomonadati</taxon>
        <taxon>Pseudomonadota</taxon>
        <taxon>Alphaproteobacteria</taxon>
        <taxon>Hyphomonadales</taxon>
        <taxon>Hyphomonadaceae</taxon>
        <taxon>Hyphomonas</taxon>
    </lineage>
</organism>
<dbReference type="EMBL" id="ARYI01000007">
    <property type="protein sequence ID" value="KCZ93680.1"/>
    <property type="molecule type" value="Genomic_DNA"/>
</dbReference>
<dbReference type="Proteomes" id="UP000025061">
    <property type="component" value="Unassembled WGS sequence"/>
</dbReference>
<sequence>MFKREKGQETSPPATENPAADAREKDFTRPEDFTITAEHMIAQEADVAAAFEEAVRKAQNGEPFGTALYFQLIQIAHNHQAVADLIDQLPDWAFGDYPTSHFATILHAWVVNTNETPKAQHTQFVRFAVIAGWRPGDANAYWWEQEIIGGGEHVRRAGHAMALDILPETLTLHPRENEVGQHFVEELKRLRAEANL</sequence>
<gene>
    <name evidence="2" type="ORF">HHI_09797</name>
</gene>
<evidence type="ECO:0000313" key="2">
    <source>
        <dbReference type="EMBL" id="KCZ93680.1"/>
    </source>
</evidence>
<dbReference type="PATRIC" id="fig|1280951.3.peg.1977"/>
<proteinExistence type="predicted"/>
<evidence type="ECO:0000313" key="3">
    <source>
        <dbReference type="Proteomes" id="UP000025061"/>
    </source>
</evidence>
<feature type="region of interest" description="Disordered" evidence="1">
    <location>
        <begin position="1"/>
        <end position="27"/>
    </location>
</feature>
<dbReference type="AlphaFoldDB" id="A0A059FSL5"/>
<name>A0A059FSL5_9PROT</name>
<accession>A0A059FSL5</accession>
<protein>
    <submittedName>
        <fullName evidence="2">Uncharacterized protein</fullName>
    </submittedName>
</protein>